<keyword evidence="5" id="KW-1185">Reference proteome</keyword>
<evidence type="ECO:0000256" key="1">
    <source>
        <dbReference type="ARBA" id="ARBA00007626"/>
    </source>
</evidence>
<evidence type="ECO:0000313" key="5">
    <source>
        <dbReference type="Proteomes" id="UP000541444"/>
    </source>
</evidence>
<dbReference type="PANTHER" id="PTHR46128:SF211">
    <property type="entry name" value="PENTACOTRIPEPTIDE-REPEAT REGION OF PRORP DOMAIN-CONTAINING PROTEIN"/>
    <property type="match status" value="1"/>
</dbReference>
<reference evidence="4 5" key="1">
    <citation type="journal article" date="2020" name="IScience">
        <title>Genome Sequencing of the Endangered Kingdonia uniflora (Circaeasteraceae, Ranunculales) Reveals Potential Mechanisms of Evolutionary Specialization.</title>
        <authorList>
            <person name="Sun Y."/>
            <person name="Deng T."/>
            <person name="Zhang A."/>
            <person name="Moore M.J."/>
            <person name="Landis J.B."/>
            <person name="Lin N."/>
            <person name="Zhang H."/>
            <person name="Zhang X."/>
            <person name="Huang J."/>
            <person name="Zhang X."/>
            <person name="Sun H."/>
            <person name="Wang H."/>
        </authorList>
    </citation>
    <scope>NUCLEOTIDE SEQUENCE [LARGE SCALE GENOMIC DNA]</scope>
    <source>
        <strain evidence="4">TB1705</strain>
        <tissue evidence="4">Leaf</tissue>
    </source>
</reference>
<feature type="repeat" description="PPR" evidence="3">
    <location>
        <begin position="126"/>
        <end position="160"/>
    </location>
</feature>
<dbReference type="EMBL" id="JACGCM010001564">
    <property type="protein sequence ID" value="KAF6153420.1"/>
    <property type="molecule type" value="Genomic_DNA"/>
</dbReference>
<dbReference type="NCBIfam" id="TIGR00756">
    <property type="entry name" value="PPR"/>
    <property type="match status" value="3"/>
</dbReference>
<comment type="similarity">
    <text evidence="1">Belongs to the PPR family. P subfamily.</text>
</comment>
<dbReference type="Pfam" id="PF01535">
    <property type="entry name" value="PPR"/>
    <property type="match status" value="1"/>
</dbReference>
<evidence type="ECO:0000256" key="2">
    <source>
        <dbReference type="ARBA" id="ARBA00022737"/>
    </source>
</evidence>
<name>A0A7J7MF52_9MAGN</name>
<dbReference type="OrthoDB" id="42736at2759"/>
<dbReference type="InterPro" id="IPR050872">
    <property type="entry name" value="PPR_P_subfamily"/>
</dbReference>
<organism evidence="4 5">
    <name type="scientific">Kingdonia uniflora</name>
    <dbReference type="NCBI Taxonomy" id="39325"/>
    <lineage>
        <taxon>Eukaryota</taxon>
        <taxon>Viridiplantae</taxon>
        <taxon>Streptophyta</taxon>
        <taxon>Embryophyta</taxon>
        <taxon>Tracheophyta</taxon>
        <taxon>Spermatophyta</taxon>
        <taxon>Magnoliopsida</taxon>
        <taxon>Ranunculales</taxon>
        <taxon>Circaeasteraceae</taxon>
        <taxon>Kingdonia</taxon>
    </lineage>
</organism>
<dbReference type="Pfam" id="PF12854">
    <property type="entry name" value="PPR_1"/>
    <property type="match status" value="1"/>
</dbReference>
<dbReference type="InterPro" id="IPR011990">
    <property type="entry name" value="TPR-like_helical_dom_sf"/>
</dbReference>
<proteinExistence type="inferred from homology"/>
<comment type="caution">
    <text evidence="4">The sequence shown here is derived from an EMBL/GenBank/DDBJ whole genome shotgun (WGS) entry which is preliminary data.</text>
</comment>
<dbReference type="Proteomes" id="UP000541444">
    <property type="component" value="Unassembled WGS sequence"/>
</dbReference>
<feature type="repeat" description="PPR" evidence="3">
    <location>
        <begin position="161"/>
        <end position="195"/>
    </location>
</feature>
<dbReference type="Gene3D" id="1.25.40.10">
    <property type="entry name" value="Tetratricopeptide repeat domain"/>
    <property type="match status" value="2"/>
</dbReference>
<evidence type="ECO:0000256" key="3">
    <source>
        <dbReference type="PROSITE-ProRule" id="PRU00708"/>
    </source>
</evidence>
<dbReference type="PROSITE" id="PS51375">
    <property type="entry name" value="PPR"/>
    <property type="match status" value="2"/>
</dbReference>
<dbReference type="PANTHER" id="PTHR46128">
    <property type="entry name" value="MITOCHONDRIAL GROUP I INTRON SPLICING FACTOR CCM1"/>
    <property type="match status" value="1"/>
</dbReference>
<evidence type="ECO:0000313" key="4">
    <source>
        <dbReference type="EMBL" id="KAF6153420.1"/>
    </source>
</evidence>
<sequence>MARSLLHLGKLDFGFVFIGTVLRNGCDEPQWPEMPYDRKRFEQASHLFNKIKQNGYACDDVTYETIVDTLCKTASVEKALISFPNINLDKRSNPLMYNAIINGLCKNKQILRAHYFCKYIEGKDIDIIMLNIVVDARCKDGMIKEAQTLFEVMPKNGVQPNVVTYNALIDGLCNSGKWEEATELFNQMSSSGILPNPDVIVYALMNEFDLQSQMDEANGGLKVDIRKHAVFKNMCKSINLDMPKKLDTDVICDELVT</sequence>
<accession>A0A7J7MF52</accession>
<dbReference type="InterPro" id="IPR002885">
    <property type="entry name" value="PPR_rpt"/>
</dbReference>
<keyword evidence="2" id="KW-0677">Repeat</keyword>
<evidence type="ECO:0008006" key="6">
    <source>
        <dbReference type="Google" id="ProtNLM"/>
    </source>
</evidence>
<protein>
    <recommendedName>
        <fullName evidence="6">Pentatricopeptide repeat-containing protein</fullName>
    </recommendedName>
</protein>
<dbReference type="AlphaFoldDB" id="A0A7J7MF52"/>
<gene>
    <name evidence="4" type="ORF">GIB67_003610</name>
</gene>